<evidence type="ECO:0000313" key="3">
    <source>
        <dbReference type="Proteomes" id="UP000604825"/>
    </source>
</evidence>
<proteinExistence type="predicted"/>
<keyword evidence="3" id="KW-1185">Reference proteome</keyword>
<dbReference type="Proteomes" id="UP000604825">
    <property type="component" value="Unassembled WGS sequence"/>
</dbReference>
<feature type="region of interest" description="Disordered" evidence="1">
    <location>
        <begin position="59"/>
        <end position="82"/>
    </location>
</feature>
<dbReference type="AlphaFoldDB" id="A0A811NMN2"/>
<evidence type="ECO:0000313" key="2">
    <source>
        <dbReference type="EMBL" id="CAD6226220.1"/>
    </source>
</evidence>
<name>A0A811NMN2_9POAL</name>
<evidence type="ECO:0000256" key="1">
    <source>
        <dbReference type="SAM" id="MobiDB-lite"/>
    </source>
</evidence>
<gene>
    <name evidence="2" type="ORF">NCGR_LOCUS18092</name>
</gene>
<organism evidence="2 3">
    <name type="scientific">Miscanthus lutarioriparius</name>
    <dbReference type="NCBI Taxonomy" id="422564"/>
    <lineage>
        <taxon>Eukaryota</taxon>
        <taxon>Viridiplantae</taxon>
        <taxon>Streptophyta</taxon>
        <taxon>Embryophyta</taxon>
        <taxon>Tracheophyta</taxon>
        <taxon>Spermatophyta</taxon>
        <taxon>Magnoliopsida</taxon>
        <taxon>Liliopsida</taxon>
        <taxon>Poales</taxon>
        <taxon>Poaceae</taxon>
        <taxon>PACMAD clade</taxon>
        <taxon>Panicoideae</taxon>
        <taxon>Andropogonodae</taxon>
        <taxon>Andropogoneae</taxon>
        <taxon>Saccharinae</taxon>
        <taxon>Miscanthus</taxon>
    </lineage>
</organism>
<reference evidence="2" key="1">
    <citation type="submission" date="2020-10" db="EMBL/GenBank/DDBJ databases">
        <authorList>
            <person name="Han B."/>
            <person name="Lu T."/>
            <person name="Zhao Q."/>
            <person name="Huang X."/>
            <person name="Zhao Y."/>
        </authorList>
    </citation>
    <scope>NUCLEOTIDE SEQUENCE</scope>
</reference>
<comment type="caution">
    <text evidence="2">The sequence shown here is derived from an EMBL/GenBank/DDBJ whole genome shotgun (WGS) entry which is preliminary data.</text>
</comment>
<accession>A0A811NMN2</accession>
<dbReference type="EMBL" id="CAJGYO010000004">
    <property type="protein sequence ID" value="CAD6226220.1"/>
    <property type="molecule type" value="Genomic_DNA"/>
</dbReference>
<protein>
    <submittedName>
        <fullName evidence="2">Uncharacterized protein</fullName>
    </submittedName>
</protein>
<sequence length="82" mass="8483">MPMEEKRAEPAGPHPQPVFPAWAWQMQGSPAPFLPATAASSGFSTATTGVDAAAGAAARSVPSSGPRQLFSGYQQLRFPPTA</sequence>